<keyword evidence="3" id="KW-0812">Transmembrane</keyword>
<evidence type="ECO:0000256" key="1">
    <source>
        <dbReference type="ARBA" id="ARBA00006068"/>
    </source>
</evidence>
<keyword evidence="3" id="KW-0472">Membrane</keyword>
<dbReference type="Gene3D" id="3.40.630.190">
    <property type="entry name" value="LCP protein"/>
    <property type="match status" value="1"/>
</dbReference>
<protein>
    <submittedName>
        <fullName evidence="5">LytR family transcriptional attenuator</fullName>
    </submittedName>
</protein>
<comment type="similarity">
    <text evidence="1">Belongs to the LytR/CpsA/Psr (LCP) family.</text>
</comment>
<feature type="transmembrane region" description="Helical" evidence="3">
    <location>
        <begin position="26"/>
        <end position="48"/>
    </location>
</feature>
<keyword evidence="3" id="KW-1133">Transmembrane helix</keyword>
<dbReference type="NCBIfam" id="TIGR00350">
    <property type="entry name" value="lytR_cpsA_psr"/>
    <property type="match status" value="1"/>
</dbReference>
<gene>
    <name evidence="5" type="ORF">ATL41_1853</name>
</gene>
<evidence type="ECO:0000256" key="3">
    <source>
        <dbReference type="SAM" id="Phobius"/>
    </source>
</evidence>
<dbReference type="AlphaFoldDB" id="A0A2A9EFP0"/>
<feature type="domain" description="Cell envelope-related transcriptional attenuator" evidence="4">
    <location>
        <begin position="111"/>
        <end position="280"/>
    </location>
</feature>
<proteinExistence type="inferred from homology"/>
<evidence type="ECO:0000313" key="6">
    <source>
        <dbReference type="Proteomes" id="UP000221394"/>
    </source>
</evidence>
<sequence>MFPTVPKKSANPTAPRHGLHKRNHRILRGIALVATALIAFSGTAVALVNADLQSKMTVDDVDKLLGDNRPTIVADPDDPYAGQQLNILVMGTDLRDAENEKIAGKAGGMASDTTMVVHISGDRKSIEVVSIPRDSLVDIPACVRGGGGESAPESRSMFNRAFANGAGSTQDLATAAACTIKTVEQLTGVRITSHVVLKMTGVIDVVDAIGGVTMCLPEPVKERPEYGKLDLPAGKNVLDGRTAINFLRARKGQGMGLELGSDLKRIERQQAFLDAAAREILDQNLVTNSPELYRVVKAVLGAVNTSPDLGSPSALAGLAFSLRSVNKDDITFTFLPVFDSAVEGRVEWKAEAAEIWERIINDERVPGTPAALADEKAAAQPTGDSEKPAGSATSDAPSSTETTKAPETPTTKAPEKTKSPATC</sequence>
<dbReference type="Pfam" id="PF03816">
    <property type="entry name" value="LytR_cpsA_psr"/>
    <property type="match status" value="1"/>
</dbReference>
<organism evidence="5 6">
    <name type="scientific">Flavimobilis soli</name>
    <dbReference type="NCBI Taxonomy" id="442709"/>
    <lineage>
        <taxon>Bacteria</taxon>
        <taxon>Bacillati</taxon>
        <taxon>Actinomycetota</taxon>
        <taxon>Actinomycetes</taxon>
        <taxon>Micrococcales</taxon>
        <taxon>Jonesiaceae</taxon>
        <taxon>Flavimobilis</taxon>
    </lineage>
</organism>
<dbReference type="InterPro" id="IPR050922">
    <property type="entry name" value="LytR/CpsA/Psr_CW_biosynth"/>
</dbReference>
<reference evidence="5 6" key="1">
    <citation type="submission" date="2017-10" db="EMBL/GenBank/DDBJ databases">
        <title>Sequencing the genomes of 1000 actinobacteria strains.</title>
        <authorList>
            <person name="Klenk H.-P."/>
        </authorList>
    </citation>
    <scope>NUCLEOTIDE SEQUENCE [LARGE SCALE GENOMIC DNA]</scope>
    <source>
        <strain evidence="5 6">DSM 21574</strain>
    </source>
</reference>
<feature type="region of interest" description="Disordered" evidence="2">
    <location>
        <begin position="371"/>
        <end position="423"/>
    </location>
</feature>
<accession>A0A2A9EFP0</accession>
<dbReference type="Proteomes" id="UP000221394">
    <property type="component" value="Unassembled WGS sequence"/>
</dbReference>
<dbReference type="PANTHER" id="PTHR33392">
    <property type="entry name" value="POLYISOPRENYL-TEICHOIC ACID--PEPTIDOGLYCAN TEICHOIC ACID TRANSFERASE TAGU"/>
    <property type="match status" value="1"/>
</dbReference>
<feature type="compositionally biased region" description="Basic and acidic residues" evidence="2">
    <location>
        <begin position="413"/>
        <end position="423"/>
    </location>
</feature>
<dbReference type="InterPro" id="IPR004474">
    <property type="entry name" value="LytR_CpsA_psr"/>
</dbReference>
<evidence type="ECO:0000256" key="2">
    <source>
        <dbReference type="SAM" id="MobiDB-lite"/>
    </source>
</evidence>
<name>A0A2A9EFP0_9MICO</name>
<dbReference type="EMBL" id="PDJH01000001">
    <property type="protein sequence ID" value="PFG37105.1"/>
    <property type="molecule type" value="Genomic_DNA"/>
</dbReference>
<comment type="caution">
    <text evidence="5">The sequence shown here is derived from an EMBL/GenBank/DDBJ whole genome shotgun (WGS) entry which is preliminary data.</text>
</comment>
<feature type="compositionally biased region" description="Low complexity" evidence="2">
    <location>
        <begin position="397"/>
        <end position="412"/>
    </location>
</feature>
<evidence type="ECO:0000313" key="5">
    <source>
        <dbReference type="EMBL" id="PFG37105.1"/>
    </source>
</evidence>
<feature type="region of interest" description="Disordered" evidence="2">
    <location>
        <begin position="1"/>
        <end position="21"/>
    </location>
</feature>
<dbReference type="PANTHER" id="PTHR33392:SF6">
    <property type="entry name" value="POLYISOPRENYL-TEICHOIC ACID--PEPTIDOGLYCAN TEICHOIC ACID TRANSFERASE TAGU"/>
    <property type="match status" value="1"/>
</dbReference>
<evidence type="ECO:0000259" key="4">
    <source>
        <dbReference type="Pfam" id="PF03816"/>
    </source>
</evidence>
<keyword evidence="6" id="KW-1185">Reference proteome</keyword>